<reference evidence="8 9" key="1">
    <citation type="submission" date="2017-01" db="EMBL/GenBank/DDBJ databases">
        <authorList>
            <person name="Varghese N."/>
            <person name="Submissions S."/>
        </authorList>
    </citation>
    <scope>NUCLEOTIDE SEQUENCE [LARGE SCALE GENOMIC DNA]</scope>
    <source>
        <strain evidence="8 9">ATCC 35905</strain>
    </source>
</reference>
<dbReference type="Proteomes" id="UP000186308">
    <property type="component" value="Unassembled WGS sequence"/>
</dbReference>
<organism evidence="8 9">
    <name type="scientific">Acidiphilium rubrum</name>
    <dbReference type="NCBI Taxonomy" id="526"/>
    <lineage>
        <taxon>Bacteria</taxon>
        <taxon>Pseudomonadati</taxon>
        <taxon>Pseudomonadota</taxon>
        <taxon>Alphaproteobacteria</taxon>
        <taxon>Acetobacterales</taxon>
        <taxon>Acidocellaceae</taxon>
        <taxon>Acidiphilium</taxon>
    </lineage>
</organism>
<dbReference type="PROSITE" id="PS51123">
    <property type="entry name" value="OMPA_2"/>
    <property type="match status" value="1"/>
</dbReference>
<evidence type="ECO:0000256" key="5">
    <source>
        <dbReference type="SAM" id="MobiDB-lite"/>
    </source>
</evidence>
<dbReference type="PANTHER" id="PTHR30329:SF21">
    <property type="entry name" value="LIPOPROTEIN YIAD-RELATED"/>
    <property type="match status" value="1"/>
</dbReference>
<feature type="chain" id="PRO_5034516709" evidence="6">
    <location>
        <begin position="22"/>
        <end position="167"/>
    </location>
</feature>
<feature type="domain" description="OmpA-like" evidence="7">
    <location>
        <begin position="45"/>
        <end position="162"/>
    </location>
</feature>
<keyword evidence="6" id="KW-0732">Signal</keyword>
<keyword evidence="8" id="KW-0449">Lipoprotein</keyword>
<evidence type="ECO:0000256" key="2">
    <source>
        <dbReference type="ARBA" id="ARBA00023136"/>
    </source>
</evidence>
<evidence type="ECO:0000259" key="7">
    <source>
        <dbReference type="PROSITE" id="PS51123"/>
    </source>
</evidence>
<feature type="region of interest" description="Disordered" evidence="5">
    <location>
        <begin position="26"/>
        <end position="46"/>
    </location>
</feature>
<feature type="signal peptide" evidence="6">
    <location>
        <begin position="1"/>
        <end position="21"/>
    </location>
</feature>
<evidence type="ECO:0000256" key="4">
    <source>
        <dbReference type="PROSITE-ProRule" id="PRU00473"/>
    </source>
</evidence>
<sequence length="167" mass="17121">MKIKALGALAAVALLAACSNAPKTQTASTGSGAMAASTGPAPGSEQQLVADVGDRAFFGFNKSGLTSADQATLDRQAGWLGKYPNVDVLVAGNADPRGTETYNLALSKRRANAARDYLVAKGVSPSRVQTVGYGKSCLVSPGNTSADYAQDRVAITSVQGFNPQNCH</sequence>
<dbReference type="RefSeq" id="WP_029311474.1">
    <property type="nucleotide sequence ID" value="NZ_FTNE01000001.1"/>
</dbReference>
<comment type="caution">
    <text evidence="8">The sequence shown here is derived from an EMBL/GenBank/DDBJ whole genome shotgun (WGS) entry which is preliminary data.</text>
</comment>
<feature type="compositionally biased region" description="Low complexity" evidence="5">
    <location>
        <begin position="26"/>
        <end position="44"/>
    </location>
</feature>
<dbReference type="EMBL" id="FTNE01000001">
    <property type="protein sequence ID" value="SIQ06404.1"/>
    <property type="molecule type" value="Genomic_DNA"/>
</dbReference>
<name>A0A8G2CHI8_ACIRU</name>
<dbReference type="InterPro" id="IPR006665">
    <property type="entry name" value="OmpA-like"/>
</dbReference>
<dbReference type="Gene3D" id="3.30.1330.60">
    <property type="entry name" value="OmpA-like domain"/>
    <property type="match status" value="1"/>
</dbReference>
<dbReference type="Pfam" id="PF00691">
    <property type="entry name" value="OmpA"/>
    <property type="match status" value="1"/>
</dbReference>
<evidence type="ECO:0000256" key="1">
    <source>
        <dbReference type="ARBA" id="ARBA00004442"/>
    </source>
</evidence>
<keyword evidence="2 4" id="KW-0472">Membrane</keyword>
<dbReference type="SUPFAM" id="SSF103088">
    <property type="entry name" value="OmpA-like"/>
    <property type="match status" value="1"/>
</dbReference>
<evidence type="ECO:0000313" key="9">
    <source>
        <dbReference type="Proteomes" id="UP000186308"/>
    </source>
</evidence>
<dbReference type="GO" id="GO:0009279">
    <property type="term" value="C:cell outer membrane"/>
    <property type="evidence" value="ECO:0007669"/>
    <property type="project" value="UniProtKB-SubCell"/>
</dbReference>
<dbReference type="AlphaFoldDB" id="A0A8G2CHI8"/>
<dbReference type="PROSITE" id="PS51257">
    <property type="entry name" value="PROKAR_LIPOPROTEIN"/>
    <property type="match status" value="1"/>
</dbReference>
<dbReference type="InterPro" id="IPR050330">
    <property type="entry name" value="Bact_OuterMem_StrucFunc"/>
</dbReference>
<dbReference type="PRINTS" id="PR01021">
    <property type="entry name" value="OMPADOMAIN"/>
</dbReference>
<gene>
    <name evidence="8" type="ORF">SAMN05421828_101134</name>
</gene>
<keyword evidence="9" id="KW-1185">Reference proteome</keyword>
<dbReference type="PANTHER" id="PTHR30329">
    <property type="entry name" value="STATOR ELEMENT OF FLAGELLAR MOTOR COMPLEX"/>
    <property type="match status" value="1"/>
</dbReference>
<proteinExistence type="predicted"/>
<dbReference type="OrthoDB" id="9809164at2"/>
<evidence type="ECO:0000256" key="3">
    <source>
        <dbReference type="ARBA" id="ARBA00023237"/>
    </source>
</evidence>
<dbReference type="InterPro" id="IPR006664">
    <property type="entry name" value="OMP_bac"/>
</dbReference>
<evidence type="ECO:0000256" key="6">
    <source>
        <dbReference type="SAM" id="SignalP"/>
    </source>
</evidence>
<keyword evidence="3" id="KW-0998">Cell outer membrane</keyword>
<protein>
    <submittedName>
        <fullName evidence="8">Peptidoglycan-associated lipoprotein</fullName>
    </submittedName>
</protein>
<evidence type="ECO:0000313" key="8">
    <source>
        <dbReference type="EMBL" id="SIQ06404.1"/>
    </source>
</evidence>
<dbReference type="InterPro" id="IPR036737">
    <property type="entry name" value="OmpA-like_sf"/>
</dbReference>
<accession>A0A8G2CHI8</accession>
<comment type="subcellular location">
    <subcellularLocation>
        <location evidence="1">Cell outer membrane</location>
    </subcellularLocation>
</comment>
<dbReference type="CDD" id="cd07185">
    <property type="entry name" value="OmpA_C-like"/>
    <property type="match status" value="1"/>
</dbReference>